<name>A0A380TD13_9ZZZZ</name>
<dbReference type="AlphaFoldDB" id="A0A380TD13"/>
<proteinExistence type="predicted"/>
<organism evidence="1">
    <name type="scientific">metagenome</name>
    <dbReference type="NCBI Taxonomy" id="256318"/>
    <lineage>
        <taxon>unclassified sequences</taxon>
        <taxon>metagenomes</taxon>
    </lineage>
</organism>
<evidence type="ECO:0000313" key="1">
    <source>
        <dbReference type="EMBL" id="SUS05901.1"/>
    </source>
</evidence>
<accession>A0A380TD13</accession>
<reference evidence="1" key="1">
    <citation type="submission" date="2018-07" db="EMBL/GenBank/DDBJ databases">
        <authorList>
            <person name="Quirk P.G."/>
            <person name="Krulwich T.A."/>
        </authorList>
    </citation>
    <scope>NUCLEOTIDE SEQUENCE</scope>
</reference>
<dbReference type="EMBL" id="UIDG01000135">
    <property type="protein sequence ID" value="SUS05901.1"/>
    <property type="molecule type" value="Genomic_DNA"/>
</dbReference>
<protein>
    <submittedName>
        <fullName evidence="1">Uncharacterized protein</fullName>
    </submittedName>
</protein>
<sequence length="140" mass="16073">MGEYWFTSTLFEIEPGEDEEINPRRYGRQLAVWLKAKLEERGYRIEPAIAEDWGRCLICSREPFMLWVGCGNVVDYDAAQPGDAPPAKENVVWHCFSTAEIPLLKRLFKRPDTSFALSKLDEDLRTILSQEPKISLVAQP</sequence>
<gene>
    <name evidence="1" type="ORF">DF3PB_220038</name>
</gene>